<feature type="signal peptide" evidence="10">
    <location>
        <begin position="1"/>
        <end position="21"/>
    </location>
</feature>
<evidence type="ECO:0000256" key="4">
    <source>
        <dbReference type="ARBA" id="ARBA00011529"/>
    </source>
</evidence>
<evidence type="ECO:0000256" key="7">
    <source>
        <dbReference type="ARBA" id="ARBA00022729"/>
    </source>
</evidence>
<gene>
    <name evidence="12" type="ORF">CIB95_04805</name>
</gene>
<feature type="domain" description="PBP" evidence="11">
    <location>
        <begin position="31"/>
        <end position="276"/>
    </location>
</feature>
<dbReference type="GO" id="GO:0005886">
    <property type="term" value="C:plasma membrane"/>
    <property type="evidence" value="ECO:0007669"/>
    <property type="project" value="UniProtKB-SubCell"/>
</dbReference>
<evidence type="ECO:0000256" key="9">
    <source>
        <dbReference type="ARBA" id="ARBA00023288"/>
    </source>
</evidence>
<keyword evidence="8 10" id="KW-0564">Palmitate</keyword>
<keyword evidence="5 10" id="KW-0813">Transport</keyword>
<name>A0A263BVE1_9BACI</name>
<dbReference type="AlphaFoldDB" id="A0A263BVE1"/>
<dbReference type="SUPFAM" id="SSF53850">
    <property type="entry name" value="Periplasmic binding protein-like II"/>
    <property type="match status" value="1"/>
</dbReference>
<dbReference type="Pfam" id="PF12849">
    <property type="entry name" value="PBP_like_2"/>
    <property type="match status" value="1"/>
</dbReference>
<protein>
    <recommendedName>
        <fullName evidence="10">Phosphate-binding protein</fullName>
    </recommendedName>
</protein>
<dbReference type="PANTHER" id="PTHR30570:SF1">
    <property type="entry name" value="PHOSPHATE-BINDING PROTEIN PSTS"/>
    <property type="match status" value="1"/>
</dbReference>
<reference evidence="12 13" key="2">
    <citation type="submission" date="2017-09" db="EMBL/GenBank/DDBJ databases">
        <title>Bacillus patelloidae sp. nov., isolated from the intestinal tract of a marine limpet.</title>
        <authorList>
            <person name="Liu R."/>
            <person name="Dong C."/>
            <person name="Shao Z."/>
        </authorList>
    </citation>
    <scope>NUCLEOTIDE SEQUENCE [LARGE SCALE GENOMIC DNA]</scope>
    <source>
        <strain evidence="12 13">SA5d-4</strain>
    </source>
</reference>
<reference evidence="13" key="1">
    <citation type="submission" date="2017-08" db="EMBL/GenBank/DDBJ databases">
        <authorList>
            <person name="Huang Z."/>
        </authorList>
    </citation>
    <scope>NUCLEOTIDE SEQUENCE [LARGE SCALE GENOMIC DNA]</scope>
    <source>
        <strain evidence="13">SA5d-4</strain>
    </source>
</reference>
<keyword evidence="13" id="KW-1185">Reference proteome</keyword>
<evidence type="ECO:0000256" key="8">
    <source>
        <dbReference type="ARBA" id="ARBA00023139"/>
    </source>
</evidence>
<dbReference type="PROSITE" id="PS51257">
    <property type="entry name" value="PROKAR_LIPOPROTEIN"/>
    <property type="match status" value="1"/>
</dbReference>
<evidence type="ECO:0000313" key="13">
    <source>
        <dbReference type="Proteomes" id="UP000217083"/>
    </source>
</evidence>
<comment type="subcellular location">
    <subcellularLocation>
        <location evidence="2 10">Cell membrane</location>
        <topology evidence="2 10">Lipid-anchor</topology>
    </subcellularLocation>
</comment>
<evidence type="ECO:0000313" key="12">
    <source>
        <dbReference type="EMBL" id="OZM57694.1"/>
    </source>
</evidence>
<evidence type="ECO:0000256" key="2">
    <source>
        <dbReference type="ARBA" id="ARBA00004193"/>
    </source>
</evidence>
<dbReference type="GO" id="GO:0006817">
    <property type="term" value="P:phosphate ion transport"/>
    <property type="evidence" value="ECO:0007669"/>
    <property type="project" value="UniProtKB-UniRule"/>
</dbReference>
<dbReference type="PANTHER" id="PTHR30570">
    <property type="entry name" value="PERIPLASMIC PHOSPHATE BINDING COMPONENT OF PHOSPHATE ABC TRANSPORTER"/>
    <property type="match status" value="1"/>
</dbReference>
<dbReference type="InterPro" id="IPR050811">
    <property type="entry name" value="Phosphate_ABC_transporter"/>
</dbReference>
<evidence type="ECO:0000256" key="10">
    <source>
        <dbReference type="RuleBase" id="RU367119"/>
    </source>
</evidence>
<comment type="caution">
    <text evidence="12">The sequence shown here is derived from an EMBL/GenBank/DDBJ whole genome shotgun (WGS) entry which is preliminary data.</text>
</comment>
<dbReference type="NCBIfam" id="TIGR02136">
    <property type="entry name" value="ptsS_2"/>
    <property type="match status" value="1"/>
</dbReference>
<evidence type="ECO:0000256" key="6">
    <source>
        <dbReference type="ARBA" id="ARBA00022592"/>
    </source>
</evidence>
<accession>A0A263BVE1</accession>
<keyword evidence="9 10" id="KW-0449">Lipoprotein</keyword>
<keyword evidence="7 10" id="KW-0732">Signal</keyword>
<evidence type="ECO:0000259" key="11">
    <source>
        <dbReference type="Pfam" id="PF12849"/>
    </source>
</evidence>
<dbReference type="GO" id="GO:0042301">
    <property type="term" value="F:phosphate ion binding"/>
    <property type="evidence" value="ECO:0007669"/>
    <property type="project" value="UniProtKB-UniRule"/>
</dbReference>
<dbReference type="Proteomes" id="UP000217083">
    <property type="component" value="Unassembled WGS sequence"/>
</dbReference>
<keyword evidence="6 10" id="KW-0592">Phosphate transport</keyword>
<comment type="function">
    <text evidence="1">Part of the ABC transporter complex PstSACB involved in phosphate import.</text>
</comment>
<sequence length="308" mass="34161">MTIKKAMVFVFVSILTIIASACGNGGGNNLEGQIKIDGSSTVFPIMEAVAEEYLAENPRVRTTVGVSGTGGGFKRFIDGDTDLSNASRPIKTEEKEKAAAAGIEYMELQLAFDGLSVVVSKENDFVKDLTIEELRRIFLTEGGVTTWQDVRAEWPAEEIKIFSPGTDSGTYDYWNEVILEDKEMRRDAQLNENDNNLVTGIAGDKYAIGFFGYNYYIENADKLNIVAIDAGEGAIIPTNETIESGQYAPLSRPLYTYVNVASLQDEAVYNFVIFMLENAGDLSEDVSYVRLPQEKYDEQIQKIKELRN</sequence>
<dbReference type="CDD" id="cd13654">
    <property type="entry name" value="PBP2_phosphate_like_2"/>
    <property type="match status" value="1"/>
</dbReference>
<comment type="similarity">
    <text evidence="3 10">Belongs to the PstS family.</text>
</comment>
<organism evidence="12 13">
    <name type="scientific">Lottiidibacillus patelloidae</name>
    <dbReference type="NCBI Taxonomy" id="2670334"/>
    <lineage>
        <taxon>Bacteria</taxon>
        <taxon>Bacillati</taxon>
        <taxon>Bacillota</taxon>
        <taxon>Bacilli</taxon>
        <taxon>Bacillales</taxon>
        <taxon>Bacillaceae</taxon>
        <taxon>Lottiidibacillus</taxon>
    </lineage>
</organism>
<evidence type="ECO:0000256" key="1">
    <source>
        <dbReference type="ARBA" id="ARBA00002841"/>
    </source>
</evidence>
<proteinExistence type="inferred from homology"/>
<keyword evidence="10" id="KW-1003">Cell membrane</keyword>
<dbReference type="RefSeq" id="WP_094922646.1">
    <property type="nucleotide sequence ID" value="NZ_NPIA01000002.1"/>
</dbReference>
<comment type="function">
    <text evidence="10">Involved in the system for phosphate transport across the cytoplasmic membrane.</text>
</comment>
<dbReference type="Gene3D" id="3.40.190.10">
    <property type="entry name" value="Periplasmic binding protein-like II"/>
    <property type="match status" value="2"/>
</dbReference>
<evidence type="ECO:0000256" key="5">
    <source>
        <dbReference type="ARBA" id="ARBA00022448"/>
    </source>
</evidence>
<keyword evidence="10" id="KW-0472">Membrane</keyword>
<evidence type="ECO:0000256" key="3">
    <source>
        <dbReference type="ARBA" id="ARBA00008725"/>
    </source>
</evidence>
<feature type="chain" id="PRO_5027160844" description="Phosphate-binding protein" evidence="10">
    <location>
        <begin position="22"/>
        <end position="308"/>
    </location>
</feature>
<dbReference type="InterPro" id="IPR011862">
    <property type="entry name" value="Phos-bd"/>
</dbReference>
<dbReference type="EMBL" id="NPIA01000002">
    <property type="protein sequence ID" value="OZM57694.1"/>
    <property type="molecule type" value="Genomic_DNA"/>
</dbReference>
<dbReference type="InterPro" id="IPR024370">
    <property type="entry name" value="PBP_domain"/>
</dbReference>
<comment type="subunit">
    <text evidence="4 10">The complex is composed of two ATP-binding proteins (PstB), two transmembrane proteins (PstC and PstA) and a solute-binding protein (PstS).</text>
</comment>